<sequence>MRAALLQAYTNQLVLLQLVGCKDMMKLLKQWSAKDELDKLEAQLLSQHNLSMLVDQDSAICPSSIDPPHSMEAPNGHMMNPPDSSMVQTTSFSPQAHQSSVHHPPNRPHSTSPPLVNLQPSISGISSHYPTATQSENTQYIPPHHLGFPYNTHYILVGHQPTMAHNPSHKNYQNVMNPPPPGETNQHPQHHRQGGNQNSKEAKGNDPEDRAEAIIRVRLAIQPLSLKRTPQAFSREDRLKDLFAQFLEDLSGTMDTFPGTLLKSCVAKLSSTFSSSSQDVICSDIIPTLFNKIMLHVSEFFPPPPPKVDDVNISLNNKLDGLQDVIIGMSSVQSDKIESLSKDFAHMESQLRDQILDRKQKLAVSQQREADLAEQIKRRLGDIASVSTSLHTRIGQLTEPQLEKPKCSDEHLEAKFNNPFLHTASAQLNQGNKPTTSPRTCAEEPSSNTPQWQLEYPFINHGHVDVEMRKELWKSIPKTSEWEKFSGELPYNHELWLKSIVFFVQDYCMLDHMIISRLTALFKDTAKNWYIGIRDSHDNRSWAWWKNTIRNKFGTHNWKWKMQQEFEKYYFTLENKKVHKWFNTQRERLRAFQPELSEYLICEKVLKKCPGNLEHAVKSRYKKEATEMNFEEMVIFIEEVLDRAMKYTRPASHNSSNQFSKNTWRNNPSSTKVEPSKTEPDHKKPSTTSASTTFGINCQHWKELTFKFSFYYILAD</sequence>
<dbReference type="AlphaFoldDB" id="A0A2N5T410"/>
<evidence type="ECO:0000313" key="2">
    <source>
        <dbReference type="EMBL" id="PLW20198.1"/>
    </source>
</evidence>
<name>A0A2N5T410_9BASI</name>
<comment type="caution">
    <text evidence="2">The sequence shown here is derived from an EMBL/GenBank/DDBJ whole genome shotgun (WGS) entry which is preliminary data.</text>
</comment>
<reference evidence="2 3" key="1">
    <citation type="submission" date="2017-11" db="EMBL/GenBank/DDBJ databases">
        <title>De novo assembly and phasing of dikaryotic genomes from two isolates of Puccinia coronata f. sp. avenae, the causal agent of oat crown rust.</title>
        <authorList>
            <person name="Miller M.E."/>
            <person name="Zhang Y."/>
            <person name="Omidvar V."/>
            <person name="Sperschneider J."/>
            <person name="Schwessinger B."/>
            <person name="Raley C."/>
            <person name="Palmer J.M."/>
            <person name="Garnica D."/>
            <person name="Upadhyaya N."/>
            <person name="Rathjen J."/>
            <person name="Taylor J.M."/>
            <person name="Park R.F."/>
            <person name="Dodds P.N."/>
            <person name="Hirsch C.D."/>
            <person name="Kianian S.F."/>
            <person name="Figueroa M."/>
        </authorList>
    </citation>
    <scope>NUCLEOTIDE SEQUENCE [LARGE SCALE GENOMIC DNA]</scope>
    <source>
        <strain evidence="2">12NC29</strain>
    </source>
</reference>
<feature type="compositionally biased region" description="Polar residues" evidence="1">
    <location>
        <begin position="651"/>
        <end position="673"/>
    </location>
</feature>
<keyword evidence="3" id="KW-1185">Reference proteome</keyword>
<dbReference type="EMBL" id="PGCJ01000801">
    <property type="protein sequence ID" value="PLW20198.1"/>
    <property type="molecule type" value="Genomic_DNA"/>
</dbReference>
<evidence type="ECO:0000256" key="1">
    <source>
        <dbReference type="SAM" id="MobiDB-lite"/>
    </source>
</evidence>
<feature type="region of interest" description="Disordered" evidence="1">
    <location>
        <begin position="428"/>
        <end position="449"/>
    </location>
</feature>
<dbReference type="STRING" id="200324.A0A2N5T410"/>
<evidence type="ECO:0000313" key="3">
    <source>
        <dbReference type="Proteomes" id="UP000235388"/>
    </source>
</evidence>
<dbReference type="OrthoDB" id="2506710at2759"/>
<evidence type="ECO:0008006" key="4">
    <source>
        <dbReference type="Google" id="ProtNLM"/>
    </source>
</evidence>
<proteinExistence type="predicted"/>
<feature type="compositionally biased region" description="Polar residues" evidence="1">
    <location>
        <begin position="82"/>
        <end position="101"/>
    </location>
</feature>
<feature type="region of interest" description="Disordered" evidence="1">
    <location>
        <begin position="64"/>
        <end position="118"/>
    </location>
</feature>
<feature type="compositionally biased region" description="Basic and acidic residues" evidence="1">
    <location>
        <begin position="674"/>
        <end position="684"/>
    </location>
</feature>
<protein>
    <recommendedName>
        <fullName evidence="4">Retrotransposon gag domain-containing protein</fullName>
    </recommendedName>
</protein>
<feature type="region of interest" description="Disordered" evidence="1">
    <location>
        <begin position="161"/>
        <end position="208"/>
    </location>
</feature>
<gene>
    <name evidence="2" type="ORF">PCANC_09878</name>
</gene>
<organism evidence="2 3">
    <name type="scientific">Puccinia coronata f. sp. avenae</name>
    <dbReference type="NCBI Taxonomy" id="200324"/>
    <lineage>
        <taxon>Eukaryota</taxon>
        <taxon>Fungi</taxon>
        <taxon>Dikarya</taxon>
        <taxon>Basidiomycota</taxon>
        <taxon>Pucciniomycotina</taxon>
        <taxon>Pucciniomycetes</taxon>
        <taxon>Pucciniales</taxon>
        <taxon>Pucciniaceae</taxon>
        <taxon>Puccinia</taxon>
    </lineage>
</organism>
<dbReference type="Proteomes" id="UP000235388">
    <property type="component" value="Unassembled WGS sequence"/>
</dbReference>
<feature type="compositionally biased region" description="Polar residues" evidence="1">
    <location>
        <begin position="163"/>
        <end position="176"/>
    </location>
</feature>
<feature type="region of interest" description="Disordered" evidence="1">
    <location>
        <begin position="650"/>
        <end position="690"/>
    </location>
</feature>
<feature type="compositionally biased region" description="Polar residues" evidence="1">
    <location>
        <begin position="108"/>
        <end position="118"/>
    </location>
</feature>
<accession>A0A2N5T410</accession>